<sequence length="226" mass="27002">MPYFGDPPRKGKSKWGMHELPSWPQRSHLTGNHDIMEKRRLAARTFGHKRHHVYKNWSVTQPPQESIWYAPEDERLNTDFESLLKTQHQKTQARKKAMIDFQTTKRAYRDYEFLIEREKDWDKMLEREEFFRQKPHARVIANKNSVAYDLINLQYHDGFEGERLKYQDACFKWRENMRAEFLQARMSGNRNYNVISWAKLSPGVHSKKPTTPDLPKVNQIHAGMAK</sequence>
<protein>
    <submittedName>
        <fullName evidence="1">Uncharacterized protein</fullName>
    </submittedName>
</protein>
<proteinExistence type="predicted"/>
<name>A0ACC2D4I4_DIPCM</name>
<comment type="caution">
    <text evidence="1">The sequence shown here is derived from an EMBL/GenBank/DDBJ whole genome shotgun (WGS) entry which is preliminary data.</text>
</comment>
<dbReference type="EMBL" id="CM055098">
    <property type="protein sequence ID" value="KAJ7549138.1"/>
    <property type="molecule type" value="Genomic_DNA"/>
</dbReference>
<keyword evidence="2" id="KW-1185">Reference proteome</keyword>
<gene>
    <name evidence="1" type="ORF">O6H91_07G041800</name>
</gene>
<organism evidence="1 2">
    <name type="scientific">Diphasiastrum complanatum</name>
    <name type="common">Issler's clubmoss</name>
    <name type="synonym">Lycopodium complanatum</name>
    <dbReference type="NCBI Taxonomy" id="34168"/>
    <lineage>
        <taxon>Eukaryota</taxon>
        <taxon>Viridiplantae</taxon>
        <taxon>Streptophyta</taxon>
        <taxon>Embryophyta</taxon>
        <taxon>Tracheophyta</taxon>
        <taxon>Lycopodiopsida</taxon>
        <taxon>Lycopodiales</taxon>
        <taxon>Lycopodiaceae</taxon>
        <taxon>Lycopodioideae</taxon>
        <taxon>Diphasiastrum</taxon>
    </lineage>
</organism>
<reference evidence="2" key="1">
    <citation type="journal article" date="2024" name="Proc. Natl. Acad. Sci. U.S.A.">
        <title>Extraordinary preservation of gene collinearity over three hundred million years revealed in homosporous lycophytes.</title>
        <authorList>
            <person name="Li C."/>
            <person name="Wickell D."/>
            <person name="Kuo L.Y."/>
            <person name="Chen X."/>
            <person name="Nie B."/>
            <person name="Liao X."/>
            <person name="Peng D."/>
            <person name="Ji J."/>
            <person name="Jenkins J."/>
            <person name="Williams M."/>
            <person name="Shu S."/>
            <person name="Plott C."/>
            <person name="Barry K."/>
            <person name="Rajasekar S."/>
            <person name="Grimwood J."/>
            <person name="Han X."/>
            <person name="Sun S."/>
            <person name="Hou Z."/>
            <person name="He W."/>
            <person name="Dai G."/>
            <person name="Sun C."/>
            <person name="Schmutz J."/>
            <person name="Leebens-Mack J.H."/>
            <person name="Li F.W."/>
            <person name="Wang L."/>
        </authorList>
    </citation>
    <scope>NUCLEOTIDE SEQUENCE [LARGE SCALE GENOMIC DNA]</scope>
    <source>
        <strain evidence="2">cv. PW_Plant_1</strain>
    </source>
</reference>
<accession>A0ACC2D4I4</accession>
<dbReference type="Proteomes" id="UP001162992">
    <property type="component" value="Chromosome 7"/>
</dbReference>
<evidence type="ECO:0000313" key="2">
    <source>
        <dbReference type="Proteomes" id="UP001162992"/>
    </source>
</evidence>
<evidence type="ECO:0000313" key="1">
    <source>
        <dbReference type="EMBL" id="KAJ7549138.1"/>
    </source>
</evidence>